<dbReference type="EMBL" id="MEVF01000045">
    <property type="protein sequence ID" value="OGC48175.1"/>
    <property type="molecule type" value="Genomic_DNA"/>
</dbReference>
<evidence type="ECO:0000259" key="2">
    <source>
        <dbReference type="Pfam" id="PF25989"/>
    </source>
</evidence>
<dbReference type="Pfam" id="PF25989">
    <property type="entry name" value="YknX_C"/>
    <property type="match status" value="1"/>
</dbReference>
<dbReference type="GO" id="GO:0015562">
    <property type="term" value="F:efflux transmembrane transporter activity"/>
    <property type="evidence" value="ECO:0007669"/>
    <property type="project" value="TreeGrafter"/>
</dbReference>
<feature type="domain" description="YknX-like C-terminal permuted SH3-like" evidence="2">
    <location>
        <begin position="332"/>
        <end position="399"/>
    </location>
</feature>
<dbReference type="PANTHER" id="PTHR30469">
    <property type="entry name" value="MULTIDRUG RESISTANCE PROTEIN MDTA"/>
    <property type="match status" value="1"/>
</dbReference>
<dbReference type="Proteomes" id="UP000177458">
    <property type="component" value="Unassembled WGS sequence"/>
</dbReference>
<gene>
    <name evidence="3" type="ORF">A3A69_01290</name>
</gene>
<organism evidence="3 4">
    <name type="scientific">candidate division WWE3 bacterium RIFCSPLOWO2_01_FULL_37_15</name>
    <dbReference type="NCBI Taxonomy" id="1802622"/>
    <lineage>
        <taxon>Bacteria</taxon>
        <taxon>Katanobacteria</taxon>
    </lineage>
</organism>
<accession>A0A1F4UTA3</accession>
<comment type="similarity">
    <text evidence="1">Belongs to the membrane fusion protein (MFP) (TC 8.A.1) family.</text>
</comment>
<evidence type="ECO:0000313" key="3">
    <source>
        <dbReference type="EMBL" id="OGC48175.1"/>
    </source>
</evidence>
<evidence type="ECO:0000313" key="4">
    <source>
        <dbReference type="Proteomes" id="UP000177458"/>
    </source>
</evidence>
<protein>
    <recommendedName>
        <fullName evidence="2">YknX-like C-terminal permuted SH3-like domain-containing protein</fullName>
    </recommendedName>
</protein>
<reference evidence="3 4" key="1">
    <citation type="journal article" date="2016" name="Nat. Commun.">
        <title>Thousands of microbial genomes shed light on interconnected biogeochemical processes in an aquifer system.</title>
        <authorList>
            <person name="Anantharaman K."/>
            <person name="Brown C.T."/>
            <person name="Hug L.A."/>
            <person name="Sharon I."/>
            <person name="Castelle C.J."/>
            <person name="Probst A.J."/>
            <person name="Thomas B.C."/>
            <person name="Singh A."/>
            <person name="Wilkins M.J."/>
            <person name="Karaoz U."/>
            <person name="Brodie E.L."/>
            <person name="Williams K.H."/>
            <person name="Hubbard S.S."/>
            <person name="Banfield J.F."/>
        </authorList>
    </citation>
    <scope>NUCLEOTIDE SEQUENCE [LARGE SCALE GENOMIC DNA]</scope>
</reference>
<dbReference type="InterPro" id="IPR058637">
    <property type="entry name" value="YknX-like_C"/>
</dbReference>
<comment type="caution">
    <text evidence="3">The sequence shown here is derived from an EMBL/GenBank/DDBJ whole genome shotgun (WGS) entry which is preliminary data.</text>
</comment>
<dbReference type="GO" id="GO:1990281">
    <property type="term" value="C:efflux pump complex"/>
    <property type="evidence" value="ECO:0007669"/>
    <property type="project" value="TreeGrafter"/>
</dbReference>
<name>A0A1F4UTA3_UNCKA</name>
<sequence length="404" mass="44333">MAVIVSTTDMSKLVNFAKIHRKPLIVAAILLILLLSSQRSGNGIKPVQIDKVTSREVIKNISATGETSTKNEFSVRAPVEAKIQQIMFESGSQVKKGDVILVLNSASLKSSAETAYATYLSAKAAVDSYDEQVESAERSVVDKKLVRDEAWREYMADNSENKKQTYKNAEATYKSTISTLQTLLDKKLALIETQNSSYSSYLVSRDNLNNSQIKASEDGLLALEELTQGDLLTTGDKLFSLVNENGMEFTAEADENDIDSIQINKPVKVSIDGYPNDTFEGMITRIDAQTRITNTGSTVVEVGINLNLKGKRPILGLSGSADIEVGRESEKLSVPYDSILFDEDTSYVFLIVGNKVKKQEIKIGFEGNDYVVILDGVNEGDMVVVGKETEELQDGSKVSYFKAE</sequence>
<dbReference type="Gene3D" id="2.40.50.100">
    <property type="match status" value="1"/>
</dbReference>
<dbReference type="NCBIfam" id="TIGR01730">
    <property type="entry name" value="RND_mfp"/>
    <property type="match status" value="1"/>
</dbReference>
<evidence type="ECO:0000256" key="1">
    <source>
        <dbReference type="ARBA" id="ARBA00009477"/>
    </source>
</evidence>
<dbReference type="InterPro" id="IPR006143">
    <property type="entry name" value="RND_pump_MFP"/>
</dbReference>
<dbReference type="Gene3D" id="2.40.30.170">
    <property type="match status" value="1"/>
</dbReference>
<proteinExistence type="inferred from homology"/>
<dbReference type="AlphaFoldDB" id="A0A1F4UTA3"/>
<dbReference type="SUPFAM" id="SSF111369">
    <property type="entry name" value="HlyD-like secretion proteins"/>
    <property type="match status" value="1"/>
</dbReference>
<dbReference type="Gene3D" id="2.40.420.20">
    <property type="match status" value="1"/>
</dbReference>